<dbReference type="Gene3D" id="1.20.1090.10">
    <property type="entry name" value="Dehydroquinate synthase-like - alpha domain"/>
    <property type="match status" value="1"/>
</dbReference>
<dbReference type="PANTHER" id="PTHR11496">
    <property type="entry name" value="ALCOHOL DEHYDROGENASE"/>
    <property type="match status" value="1"/>
</dbReference>
<keyword evidence="4" id="KW-0520">NAD</keyword>
<evidence type="ECO:0000259" key="5">
    <source>
        <dbReference type="Pfam" id="PF00465"/>
    </source>
</evidence>
<dbReference type="AlphaFoldDB" id="A0AAW7DQ19"/>
<dbReference type="FunFam" id="1.20.1090.10:FF:000001">
    <property type="entry name" value="Aldehyde-alcohol dehydrogenase"/>
    <property type="match status" value="1"/>
</dbReference>
<dbReference type="Gene3D" id="3.40.50.1970">
    <property type="match status" value="1"/>
</dbReference>
<evidence type="ECO:0000313" key="7">
    <source>
        <dbReference type="EMBL" id="MDM1695128.1"/>
    </source>
</evidence>
<protein>
    <submittedName>
        <fullName evidence="7">Iron-containing alcohol dehydrogenase</fullName>
    </submittedName>
</protein>
<dbReference type="SUPFAM" id="SSF56796">
    <property type="entry name" value="Dehydroquinate synthase-like"/>
    <property type="match status" value="1"/>
</dbReference>
<evidence type="ECO:0000256" key="4">
    <source>
        <dbReference type="ARBA" id="ARBA00023027"/>
    </source>
</evidence>
<dbReference type="GO" id="GO:0004022">
    <property type="term" value="F:alcohol dehydrogenase (NAD+) activity"/>
    <property type="evidence" value="ECO:0007669"/>
    <property type="project" value="TreeGrafter"/>
</dbReference>
<dbReference type="Proteomes" id="UP001173465">
    <property type="component" value="Unassembled WGS sequence"/>
</dbReference>
<reference evidence="7" key="2">
    <citation type="journal article" date="2022" name="Sci. Total Environ.">
        <title>Prevalence, transmission, and molecular epidemiology of tet(X)-positive bacteria among humans, animals, and environmental niches in China: An epidemiological, and genomic-based study.</title>
        <authorList>
            <person name="Dong N."/>
            <person name="Zeng Y."/>
            <person name="Cai C."/>
            <person name="Sun C."/>
            <person name="Lu J."/>
            <person name="Liu C."/>
            <person name="Zhou H."/>
            <person name="Sun Q."/>
            <person name="Shu L."/>
            <person name="Wang H."/>
            <person name="Wang Y."/>
            <person name="Wang S."/>
            <person name="Wu C."/>
            <person name="Chan E.W."/>
            <person name="Chen G."/>
            <person name="Shen Z."/>
            <person name="Chen S."/>
            <person name="Zhang R."/>
        </authorList>
    </citation>
    <scope>NUCLEOTIDE SEQUENCE</scope>
    <source>
        <strain evidence="7">DF46-2-2</strain>
    </source>
</reference>
<dbReference type="InterPro" id="IPR039697">
    <property type="entry name" value="Alcohol_dehydrogenase_Fe"/>
</dbReference>
<comment type="caution">
    <text evidence="7">The sequence shown here is derived from an EMBL/GenBank/DDBJ whole genome shotgun (WGS) entry which is preliminary data.</text>
</comment>
<evidence type="ECO:0000256" key="1">
    <source>
        <dbReference type="ARBA" id="ARBA00001962"/>
    </source>
</evidence>
<keyword evidence="3" id="KW-0560">Oxidoreductase</keyword>
<dbReference type="Pfam" id="PF25137">
    <property type="entry name" value="ADH_Fe_C"/>
    <property type="match status" value="1"/>
</dbReference>
<gene>
    <name evidence="7" type="ORF">HX099_00375</name>
</gene>
<evidence type="ECO:0000256" key="2">
    <source>
        <dbReference type="ARBA" id="ARBA00007358"/>
    </source>
</evidence>
<evidence type="ECO:0000313" key="8">
    <source>
        <dbReference type="Proteomes" id="UP001173465"/>
    </source>
</evidence>
<accession>A0AAW7DQ19</accession>
<dbReference type="PROSITE" id="PS00060">
    <property type="entry name" value="ADH_IRON_2"/>
    <property type="match status" value="1"/>
</dbReference>
<dbReference type="PROSITE" id="PS00913">
    <property type="entry name" value="ADH_IRON_1"/>
    <property type="match status" value="1"/>
</dbReference>
<dbReference type="InterPro" id="IPR056798">
    <property type="entry name" value="ADH_Fe_C"/>
</dbReference>
<organism evidence="7 8">
    <name type="scientific">Thiopseudomonas alkaliphila</name>
    <dbReference type="NCBI Taxonomy" id="1697053"/>
    <lineage>
        <taxon>Bacteria</taxon>
        <taxon>Pseudomonadati</taxon>
        <taxon>Pseudomonadota</taxon>
        <taxon>Gammaproteobacteria</taxon>
        <taxon>Pseudomonadales</taxon>
        <taxon>Pseudomonadaceae</taxon>
        <taxon>Thiopseudomonas</taxon>
    </lineage>
</organism>
<dbReference type="CDD" id="cd08188">
    <property type="entry name" value="PDDH"/>
    <property type="match status" value="1"/>
</dbReference>
<sequence length="386" mass="41140">MQAFLCQLFPYLERTLFGANVLNELPDRVTSLGGKKPLIVTDKGMTQLGYTKKVTDLLEAAGISYSVFDETVPNPTDENVEQGAKAYQANQCDMLISLGGGSSHDCCKGVGLVVANGGVIADYQGVDVAQKNLPPFIAINTTAGTASEITRFTVITNTSNHVKMAIVDWRVTPDLAINDPALMVNMPPSLTAATGMDALTHAVEAYVSTGANPITDACALQAMRLIAQYLRVAVARGDDLEARDRMAYAQYLAGMAFNNAGLGHVHAMSHQLGGMYNLPHGVCNALLLPHVCEANLMAAQARYADIAEALGENVYGLPLREAAEMAIVAIRCLSEDVGIPATLSELGVKESDIEEMVKHAQLDVCAVTNPRKLNDQEVAAIFKAAM</sequence>
<reference evidence="7" key="1">
    <citation type="submission" date="2020-06" db="EMBL/GenBank/DDBJ databases">
        <authorList>
            <person name="Dong N."/>
        </authorList>
    </citation>
    <scope>NUCLEOTIDE SEQUENCE</scope>
    <source>
        <strain evidence="7">DF46-2-2</strain>
    </source>
</reference>
<name>A0AAW7DQ19_9GAMM</name>
<dbReference type="PANTHER" id="PTHR11496:SF102">
    <property type="entry name" value="ALCOHOL DEHYDROGENASE 4"/>
    <property type="match status" value="1"/>
</dbReference>
<feature type="domain" description="Alcohol dehydrogenase iron-type/glycerol dehydrogenase GldA" evidence="5">
    <location>
        <begin position="14"/>
        <end position="180"/>
    </location>
</feature>
<dbReference type="EMBL" id="JACANB010000001">
    <property type="protein sequence ID" value="MDM1695128.1"/>
    <property type="molecule type" value="Genomic_DNA"/>
</dbReference>
<dbReference type="InterPro" id="IPR001670">
    <property type="entry name" value="ADH_Fe/GldA"/>
</dbReference>
<feature type="domain" description="Fe-containing alcohol dehydrogenase-like C-terminal" evidence="6">
    <location>
        <begin position="191"/>
        <end position="386"/>
    </location>
</feature>
<comment type="similarity">
    <text evidence="2">Belongs to the iron-containing alcohol dehydrogenase family.</text>
</comment>
<proteinExistence type="inferred from homology"/>
<dbReference type="FunFam" id="3.40.50.1970:FF:000003">
    <property type="entry name" value="Alcohol dehydrogenase, iron-containing"/>
    <property type="match status" value="1"/>
</dbReference>
<evidence type="ECO:0000256" key="3">
    <source>
        <dbReference type="ARBA" id="ARBA00023002"/>
    </source>
</evidence>
<dbReference type="InterPro" id="IPR018211">
    <property type="entry name" value="ADH_Fe_CS"/>
</dbReference>
<comment type="cofactor">
    <cofactor evidence="1">
        <name>Fe cation</name>
        <dbReference type="ChEBI" id="CHEBI:24875"/>
    </cofactor>
</comment>
<evidence type="ECO:0000259" key="6">
    <source>
        <dbReference type="Pfam" id="PF25137"/>
    </source>
</evidence>
<dbReference type="GO" id="GO:0046872">
    <property type="term" value="F:metal ion binding"/>
    <property type="evidence" value="ECO:0007669"/>
    <property type="project" value="InterPro"/>
</dbReference>
<dbReference type="Pfam" id="PF00465">
    <property type="entry name" value="Fe-ADH"/>
    <property type="match status" value="1"/>
</dbReference>